<reference evidence="2 3" key="1">
    <citation type="journal article" date="2019" name="Commun. Biol.">
        <title>The bagworm genome reveals a unique fibroin gene that provides high tensile strength.</title>
        <authorList>
            <person name="Kono N."/>
            <person name="Nakamura H."/>
            <person name="Ohtoshi R."/>
            <person name="Tomita M."/>
            <person name="Numata K."/>
            <person name="Arakawa K."/>
        </authorList>
    </citation>
    <scope>NUCLEOTIDE SEQUENCE [LARGE SCALE GENOMIC DNA]</scope>
</reference>
<dbReference type="EMBL" id="BGZK01000302">
    <property type="protein sequence ID" value="GBP35305.1"/>
    <property type="molecule type" value="Genomic_DNA"/>
</dbReference>
<proteinExistence type="predicted"/>
<evidence type="ECO:0000313" key="2">
    <source>
        <dbReference type="EMBL" id="GBP35305.1"/>
    </source>
</evidence>
<accession>A0A4C1VCG7</accession>
<protein>
    <submittedName>
        <fullName evidence="2">Uncharacterized protein</fullName>
    </submittedName>
</protein>
<feature type="region of interest" description="Disordered" evidence="1">
    <location>
        <begin position="1"/>
        <end position="57"/>
    </location>
</feature>
<sequence length="100" mass="10620">MPPVRQDRDTPICRKRTSGDSGRTPGGTVHATYAIGHTRGGIAPRAGGTLGGRIPDGPGAALDRRLFCFPGRDWQDDFPTAETEGSGTRRDPDCCHKTAS</sequence>
<feature type="compositionally biased region" description="Basic and acidic residues" evidence="1">
    <location>
        <begin position="87"/>
        <end position="100"/>
    </location>
</feature>
<keyword evidence="3" id="KW-1185">Reference proteome</keyword>
<gene>
    <name evidence="2" type="ORF">EVAR_20678_1</name>
</gene>
<organism evidence="2 3">
    <name type="scientific">Eumeta variegata</name>
    <name type="common">Bagworm moth</name>
    <name type="synonym">Eumeta japonica</name>
    <dbReference type="NCBI Taxonomy" id="151549"/>
    <lineage>
        <taxon>Eukaryota</taxon>
        <taxon>Metazoa</taxon>
        <taxon>Ecdysozoa</taxon>
        <taxon>Arthropoda</taxon>
        <taxon>Hexapoda</taxon>
        <taxon>Insecta</taxon>
        <taxon>Pterygota</taxon>
        <taxon>Neoptera</taxon>
        <taxon>Endopterygota</taxon>
        <taxon>Lepidoptera</taxon>
        <taxon>Glossata</taxon>
        <taxon>Ditrysia</taxon>
        <taxon>Tineoidea</taxon>
        <taxon>Psychidae</taxon>
        <taxon>Oiketicinae</taxon>
        <taxon>Eumeta</taxon>
    </lineage>
</organism>
<dbReference type="Proteomes" id="UP000299102">
    <property type="component" value="Unassembled WGS sequence"/>
</dbReference>
<evidence type="ECO:0000256" key="1">
    <source>
        <dbReference type="SAM" id="MobiDB-lite"/>
    </source>
</evidence>
<feature type="compositionally biased region" description="Basic and acidic residues" evidence="1">
    <location>
        <begin position="1"/>
        <end position="12"/>
    </location>
</feature>
<name>A0A4C1VCG7_EUMVA</name>
<feature type="region of interest" description="Disordered" evidence="1">
    <location>
        <begin position="73"/>
        <end position="100"/>
    </location>
</feature>
<comment type="caution">
    <text evidence="2">The sequence shown here is derived from an EMBL/GenBank/DDBJ whole genome shotgun (WGS) entry which is preliminary data.</text>
</comment>
<dbReference type="AlphaFoldDB" id="A0A4C1VCG7"/>
<evidence type="ECO:0000313" key="3">
    <source>
        <dbReference type="Proteomes" id="UP000299102"/>
    </source>
</evidence>